<dbReference type="GeneID" id="20820884"/>
<gene>
    <name evidence="1" type="ORF">H257_18888</name>
</gene>
<dbReference type="AlphaFoldDB" id="W4FB97"/>
<proteinExistence type="predicted"/>
<reference evidence="1" key="1">
    <citation type="submission" date="2013-12" db="EMBL/GenBank/DDBJ databases">
        <title>The Genome Sequence of Aphanomyces astaci APO3.</title>
        <authorList>
            <consortium name="The Broad Institute Genomics Platform"/>
            <person name="Russ C."/>
            <person name="Tyler B."/>
            <person name="van West P."/>
            <person name="Dieguez-Uribeondo J."/>
            <person name="Young S.K."/>
            <person name="Zeng Q."/>
            <person name="Gargeya S."/>
            <person name="Fitzgerald M."/>
            <person name="Abouelleil A."/>
            <person name="Alvarado L."/>
            <person name="Chapman S.B."/>
            <person name="Gainer-Dewar J."/>
            <person name="Goldberg J."/>
            <person name="Griggs A."/>
            <person name="Gujja S."/>
            <person name="Hansen M."/>
            <person name="Howarth C."/>
            <person name="Imamovic A."/>
            <person name="Ireland A."/>
            <person name="Larimer J."/>
            <person name="McCowan C."/>
            <person name="Murphy C."/>
            <person name="Pearson M."/>
            <person name="Poon T.W."/>
            <person name="Priest M."/>
            <person name="Roberts A."/>
            <person name="Saif S."/>
            <person name="Shea T."/>
            <person name="Sykes S."/>
            <person name="Wortman J."/>
            <person name="Nusbaum C."/>
            <person name="Birren B."/>
        </authorList>
    </citation>
    <scope>NUCLEOTIDE SEQUENCE [LARGE SCALE GENOMIC DNA]</scope>
    <source>
        <strain evidence="1">APO3</strain>
    </source>
</reference>
<sequence>MSPSASASSNGDSFLDERPYNLCRADACHDDSRPAEGVSWPWFSPLLHSAIKHAWDLSVDADDVLRHERVSCNAQGPITVLAREYVAMPCNDERPFHGLWLAPGLGNILWNSREGDQNEIIFPTYC</sequence>
<dbReference type="RefSeq" id="XP_009846327.1">
    <property type="nucleotide sequence ID" value="XM_009848025.1"/>
</dbReference>
<dbReference type="EMBL" id="KI913367">
    <property type="protein sequence ID" value="ETV64189.1"/>
    <property type="molecule type" value="Genomic_DNA"/>
</dbReference>
<dbReference type="VEuPathDB" id="FungiDB:H257_18888"/>
<organism evidence="1">
    <name type="scientific">Aphanomyces astaci</name>
    <name type="common">Crayfish plague agent</name>
    <dbReference type="NCBI Taxonomy" id="112090"/>
    <lineage>
        <taxon>Eukaryota</taxon>
        <taxon>Sar</taxon>
        <taxon>Stramenopiles</taxon>
        <taxon>Oomycota</taxon>
        <taxon>Saprolegniomycetes</taxon>
        <taxon>Saprolegniales</taxon>
        <taxon>Verrucalvaceae</taxon>
        <taxon>Aphanomyces</taxon>
    </lineage>
</organism>
<name>W4FB97_APHAT</name>
<evidence type="ECO:0000313" key="1">
    <source>
        <dbReference type="EMBL" id="ETV64189.1"/>
    </source>
</evidence>
<accession>W4FB97</accession>
<protein>
    <submittedName>
        <fullName evidence="1">Uncharacterized protein</fullName>
    </submittedName>
</protein>